<reference evidence="1 2" key="1">
    <citation type="journal article" date="2015" name="Sci. Rep.">
        <title>The genome of Leishmania panamensis: insights into genomics of the L. (Viannia) subgenus.</title>
        <authorList>
            <person name="Llanes A."/>
            <person name="Restrepo C.M."/>
            <person name="Vecchio G.D."/>
            <person name="Anguizola F.J."/>
            <person name="Lleonart R."/>
        </authorList>
    </citation>
    <scope>NUCLEOTIDE SEQUENCE [LARGE SCALE GENOMIC DNA]</scope>
    <source>
        <strain evidence="1 2">MHOM/PA/94/PSC-1</strain>
    </source>
</reference>
<dbReference type="KEGG" id="lpan:LPMP_280800"/>
<gene>
    <name evidence="1" type="ORF">LPMP_280800</name>
</gene>
<evidence type="ECO:0000313" key="1">
    <source>
        <dbReference type="EMBL" id="AIN99714.1"/>
    </source>
</evidence>
<dbReference type="EMBL" id="CP009397">
    <property type="protein sequence ID" value="AIN99714.1"/>
    <property type="molecule type" value="Genomic_DNA"/>
</dbReference>
<dbReference type="AlphaFoldDB" id="A0A088RWV2"/>
<dbReference type="VEuPathDB" id="TriTrypDB:LPMP_280800"/>
<proteinExistence type="predicted"/>
<evidence type="ECO:0000313" key="2">
    <source>
        <dbReference type="Proteomes" id="UP000063063"/>
    </source>
</evidence>
<sequence>MSYIQNTCATSQEKSDMFVTSLDVFSRRNYFDQYTTHANTDMVPAIPTWTKAQFDKLPTGAASSNAHTLDGGAENSDAFDESAVAKVKRFSSPSAFTAANSVIDFLKENLGGVVLPDDKVGQDILLERRRCFFDSLFTMGEEVRTALPCRFSTNNIISVFCNTPDEPLSTTESYRKRLAALEHLRATLGCEE</sequence>
<dbReference type="GeneID" id="22576525"/>
<organism evidence="1 2">
    <name type="scientific">Leishmania panamensis</name>
    <dbReference type="NCBI Taxonomy" id="5679"/>
    <lineage>
        <taxon>Eukaryota</taxon>
        <taxon>Discoba</taxon>
        <taxon>Euglenozoa</taxon>
        <taxon>Kinetoplastea</taxon>
        <taxon>Metakinetoplastina</taxon>
        <taxon>Trypanosomatida</taxon>
        <taxon>Trypanosomatidae</taxon>
        <taxon>Leishmaniinae</taxon>
        <taxon>Leishmania</taxon>
        <taxon>Leishmania guyanensis species complex</taxon>
    </lineage>
</organism>
<accession>A0A088RWV2</accession>
<dbReference type="RefSeq" id="XP_010700421.1">
    <property type="nucleotide sequence ID" value="XM_010702119.1"/>
</dbReference>
<dbReference type="OrthoDB" id="272422at2759"/>
<keyword evidence="2" id="KW-1185">Reference proteome</keyword>
<protein>
    <submittedName>
        <fullName evidence="1">Uncharacterized protein</fullName>
    </submittedName>
</protein>
<dbReference type="Proteomes" id="UP000063063">
    <property type="component" value="Chromosome 28"/>
</dbReference>
<name>A0A088RWV2_LEIPA</name>
<dbReference type="eggNOG" id="ENOG502SHHQ">
    <property type="taxonomic scope" value="Eukaryota"/>
</dbReference>